<evidence type="ECO:0000313" key="1">
    <source>
        <dbReference type="EMBL" id="MBE5920875.1"/>
    </source>
</evidence>
<dbReference type="EMBL" id="SVER01000058">
    <property type="protein sequence ID" value="MBE5920875.1"/>
    <property type="molecule type" value="Genomic_DNA"/>
</dbReference>
<accession>A0A927UEI0</accession>
<proteinExistence type="predicted"/>
<organism evidence="1 2">
    <name type="scientific">Pseudobutyrivibrio ruminis</name>
    <dbReference type="NCBI Taxonomy" id="46206"/>
    <lineage>
        <taxon>Bacteria</taxon>
        <taxon>Bacillati</taxon>
        <taxon>Bacillota</taxon>
        <taxon>Clostridia</taxon>
        <taxon>Lachnospirales</taxon>
        <taxon>Lachnospiraceae</taxon>
        <taxon>Pseudobutyrivibrio</taxon>
    </lineage>
</organism>
<dbReference type="Proteomes" id="UP000766246">
    <property type="component" value="Unassembled WGS sequence"/>
</dbReference>
<comment type="caution">
    <text evidence="1">The sequence shown here is derived from an EMBL/GenBank/DDBJ whole genome shotgun (WGS) entry which is preliminary data.</text>
</comment>
<sequence length="60" mass="6777">MDFQLLPLEKADLPKFKRDMQEAFQLGAAAWEENLDEEILPESHINKSLSAKGSIAYKAV</sequence>
<dbReference type="AlphaFoldDB" id="A0A927UEI0"/>
<feature type="non-terminal residue" evidence="1">
    <location>
        <position position="60"/>
    </location>
</feature>
<evidence type="ECO:0000313" key="2">
    <source>
        <dbReference type="Proteomes" id="UP000766246"/>
    </source>
</evidence>
<gene>
    <name evidence="1" type="ORF">E7272_13685</name>
</gene>
<protein>
    <submittedName>
        <fullName evidence="1">GNAT family N-acetyltransferase</fullName>
    </submittedName>
</protein>
<reference evidence="1" key="1">
    <citation type="submission" date="2019-04" db="EMBL/GenBank/DDBJ databases">
        <title>Evolution of Biomass-Degrading Anaerobic Consortia Revealed by Metagenomics.</title>
        <authorList>
            <person name="Peng X."/>
        </authorList>
    </citation>
    <scope>NUCLEOTIDE SEQUENCE</scope>
    <source>
        <strain evidence="1">SIG311</strain>
    </source>
</reference>
<name>A0A927UEI0_9FIRM</name>